<dbReference type="InterPro" id="IPR002130">
    <property type="entry name" value="Cyclophilin-type_PPIase_dom"/>
</dbReference>
<feature type="region of interest" description="Disordered" evidence="1">
    <location>
        <begin position="226"/>
        <end position="308"/>
    </location>
</feature>
<dbReference type="SUPFAM" id="SSF50891">
    <property type="entry name" value="Cyclophilin-like"/>
    <property type="match status" value="1"/>
</dbReference>
<sequence>MKLSTKTQSKKRKRKMEESDGMAEIYLKTLFVTCKSQWHGDISKQREVEVTLKAIENALQGLLQQVSSRCKENEKQTKKLQKHLMEVAGLLSESSEEKRSSDETGKLSQKYTKLLADSKIVAKKTSEQSATFGSIRNAVVSMDIKTSDGKKLAVPLFDSALLNFPSEGLSEQETKLLTSLSFLILAANQKEQWNMPVAVTQAVATPSEPGKMTKKQTQAEGIKVKNIGEKKNEKAAAEESKGKTAGDDKPKNVGEKEAEFKTSTEETIKGGKGARQKGFGEKQTWKTDKAGSAGGFNKPTDQRKPPVNFPRKTGDFIPHLGTPQRPAFHIPPPTLPPPILPHTLYNTPPERPSKQSLHNKKAFLVLAVNGKQYGKIVFEIRPDVAPVMCEKFVQCCLSQEGVSYRGTVIYQSKPKTLIRGKRVMGQESLYMADESPLKKTRGAIFFQLKRDYSLVHCSIVSTDFTIYLDDGKPDNHRTSTVFGYVCDGLAVCDAISHMDCEKDHIAVISAGLE</sequence>
<dbReference type="Gene3D" id="2.40.100.10">
    <property type="entry name" value="Cyclophilin-like"/>
    <property type="match status" value="1"/>
</dbReference>
<evidence type="ECO:0000256" key="1">
    <source>
        <dbReference type="SAM" id="MobiDB-lite"/>
    </source>
</evidence>
<organism evidence="3">
    <name type="scientific">Daphnia magna</name>
    <dbReference type="NCBI Taxonomy" id="35525"/>
    <lineage>
        <taxon>Eukaryota</taxon>
        <taxon>Metazoa</taxon>
        <taxon>Ecdysozoa</taxon>
        <taxon>Arthropoda</taxon>
        <taxon>Crustacea</taxon>
        <taxon>Branchiopoda</taxon>
        <taxon>Diplostraca</taxon>
        <taxon>Cladocera</taxon>
        <taxon>Anomopoda</taxon>
        <taxon>Daphniidae</taxon>
        <taxon>Daphnia</taxon>
    </lineage>
</organism>
<accession>A0A0N8DAS4</accession>
<feature type="compositionally biased region" description="Basic and acidic residues" evidence="1">
    <location>
        <begin position="278"/>
        <end position="289"/>
    </location>
</feature>
<dbReference type="GO" id="GO:0003755">
    <property type="term" value="F:peptidyl-prolyl cis-trans isomerase activity"/>
    <property type="evidence" value="ECO:0007669"/>
    <property type="project" value="InterPro"/>
</dbReference>
<evidence type="ECO:0000313" key="3">
    <source>
        <dbReference type="EMBL" id="JAI85317.1"/>
    </source>
</evidence>
<feature type="domain" description="PPIase cyclophilin-type" evidence="2">
    <location>
        <begin position="363"/>
        <end position="513"/>
    </location>
</feature>
<dbReference type="Pfam" id="PF00160">
    <property type="entry name" value="Pro_isomerase"/>
    <property type="match status" value="1"/>
</dbReference>
<dbReference type="EMBL" id="GDIP01238084">
    <property type="protein sequence ID" value="JAI85317.1"/>
    <property type="molecule type" value="Transcribed_RNA"/>
</dbReference>
<evidence type="ECO:0000259" key="2">
    <source>
        <dbReference type="PROSITE" id="PS50072"/>
    </source>
</evidence>
<dbReference type="AlphaFoldDB" id="A0A0N8DAS4"/>
<dbReference type="EMBL" id="GDIP01236586">
    <property type="protein sequence ID" value="JAI86815.1"/>
    <property type="molecule type" value="Transcribed_RNA"/>
</dbReference>
<dbReference type="InterPro" id="IPR029000">
    <property type="entry name" value="Cyclophilin-like_dom_sf"/>
</dbReference>
<reference evidence="3" key="2">
    <citation type="submission" date="2015-10" db="EMBL/GenBank/DDBJ databases">
        <authorList>
            <person name="Gilbert D.G."/>
        </authorList>
    </citation>
    <scope>NUCLEOTIDE SEQUENCE</scope>
</reference>
<protein>
    <recommendedName>
        <fullName evidence="2">PPIase cyclophilin-type domain-containing protein</fullName>
    </recommendedName>
</protein>
<dbReference type="PROSITE" id="PS50072">
    <property type="entry name" value="CSA_PPIASE_2"/>
    <property type="match status" value="1"/>
</dbReference>
<feature type="compositionally biased region" description="Basic and acidic residues" evidence="1">
    <location>
        <begin position="226"/>
        <end position="269"/>
    </location>
</feature>
<proteinExistence type="predicted"/>
<reference evidence="3" key="1">
    <citation type="submission" date="2015-10" db="EMBL/GenBank/DDBJ databases">
        <title>Daphnia magna gene sets from two clonal populations assembled and annotated with EvidentialGene.</title>
        <authorList>
            <person name="Gilbert D."/>
            <person name="Podicheti R."/>
            <person name="Orsini L."/>
            <person name="Colbourne J."/>
            <person name="Pfrender M."/>
        </authorList>
    </citation>
    <scope>NUCLEOTIDE SEQUENCE</scope>
</reference>
<name>A0A0N8DAS4_9CRUS</name>
<dbReference type="OrthoDB" id="252722at2759"/>